<dbReference type="EMBL" id="AOIA01000129">
    <property type="protein sequence ID" value="ELY55138.1"/>
    <property type="molecule type" value="Genomic_DNA"/>
</dbReference>
<keyword evidence="4" id="KW-0479">Metal-binding</keyword>
<dbReference type="Proteomes" id="UP000011531">
    <property type="component" value="Unassembled WGS sequence"/>
</dbReference>
<dbReference type="UniPathway" id="UPA00299"/>
<comment type="pathway">
    <text evidence="1 4">Glycan biosynthesis; trehalose biosynthesis.</text>
</comment>
<dbReference type="Gene3D" id="3.40.50.1000">
    <property type="entry name" value="HAD superfamily/HAD-like"/>
    <property type="match status" value="1"/>
</dbReference>
<keyword evidence="3 4" id="KW-0378">Hydrolase</keyword>
<organism evidence="5 6">
    <name type="scientific">Natronococcus jeotgali DSM 18795</name>
    <dbReference type="NCBI Taxonomy" id="1227498"/>
    <lineage>
        <taxon>Archaea</taxon>
        <taxon>Methanobacteriati</taxon>
        <taxon>Methanobacteriota</taxon>
        <taxon>Stenosarchaea group</taxon>
        <taxon>Halobacteria</taxon>
        <taxon>Halobacteriales</taxon>
        <taxon>Natrialbaceae</taxon>
        <taxon>Natronococcus</taxon>
    </lineage>
</organism>
<dbReference type="Pfam" id="PF02358">
    <property type="entry name" value="Trehalose_PPase"/>
    <property type="match status" value="1"/>
</dbReference>
<evidence type="ECO:0000313" key="6">
    <source>
        <dbReference type="Proteomes" id="UP000011531"/>
    </source>
</evidence>
<dbReference type="SUPFAM" id="SSF56784">
    <property type="entry name" value="HAD-like"/>
    <property type="match status" value="1"/>
</dbReference>
<dbReference type="InterPro" id="IPR006379">
    <property type="entry name" value="HAD-SF_hydro_IIB"/>
</dbReference>
<comment type="catalytic activity">
    <reaction evidence="4">
        <text>alpha,alpha-trehalose 6-phosphate + H2O = alpha,alpha-trehalose + phosphate</text>
        <dbReference type="Rhea" id="RHEA:23420"/>
        <dbReference type="ChEBI" id="CHEBI:15377"/>
        <dbReference type="ChEBI" id="CHEBI:16551"/>
        <dbReference type="ChEBI" id="CHEBI:43474"/>
        <dbReference type="ChEBI" id="CHEBI:58429"/>
        <dbReference type="EC" id="3.1.3.12"/>
    </reaction>
</comment>
<evidence type="ECO:0000256" key="3">
    <source>
        <dbReference type="ARBA" id="ARBA00022801"/>
    </source>
</evidence>
<dbReference type="RefSeq" id="WP_008425182.1">
    <property type="nucleotide sequence ID" value="NZ_AOIA01000129.1"/>
</dbReference>
<dbReference type="PANTHER" id="PTHR43768">
    <property type="entry name" value="TREHALOSE 6-PHOSPHATE PHOSPHATASE"/>
    <property type="match status" value="1"/>
</dbReference>
<keyword evidence="6" id="KW-1185">Reference proteome</keyword>
<dbReference type="NCBIfam" id="TIGR00685">
    <property type="entry name" value="T6PP"/>
    <property type="match status" value="1"/>
</dbReference>
<evidence type="ECO:0000256" key="4">
    <source>
        <dbReference type="RuleBase" id="RU361117"/>
    </source>
</evidence>
<comment type="caution">
    <text evidence="5">The sequence shown here is derived from an EMBL/GenBank/DDBJ whole genome shotgun (WGS) entry which is preliminary data.</text>
</comment>
<dbReference type="OrthoDB" id="70105at2157"/>
<dbReference type="GO" id="GO:0005992">
    <property type="term" value="P:trehalose biosynthetic process"/>
    <property type="evidence" value="ECO:0007669"/>
    <property type="project" value="UniProtKB-UniPathway"/>
</dbReference>
<dbReference type="Gene3D" id="3.30.70.1020">
    <property type="entry name" value="Trehalose-6-phosphate phosphatase related protein, domain 2"/>
    <property type="match status" value="1"/>
</dbReference>
<reference evidence="5 6" key="1">
    <citation type="journal article" date="2014" name="PLoS Genet.">
        <title>Phylogenetically driven sequencing of extremely halophilic archaea reveals strategies for static and dynamic osmo-response.</title>
        <authorList>
            <person name="Becker E.A."/>
            <person name="Seitzer P.M."/>
            <person name="Tritt A."/>
            <person name="Larsen D."/>
            <person name="Krusor M."/>
            <person name="Yao A.I."/>
            <person name="Wu D."/>
            <person name="Madern D."/>
            <person name="Eisen J.A."/>
            <person name="Darling A.E."/>
            <person name="Facciotti M.T."/>
        </authorList>
    </citation>
    <scope>NUCLEOTIDE SEQUENCE [LARGE SCALE GENOMIC DNA]</scope>
    <source>
        <strain evidence="5 6">DSM 18795</strain>
    </source>
</reference>
<comment type="cofactor">
    <cofactor evidence="4">
        <name>Mg(2+)</name>
        <dbReference type="ChEBI" id="CHEBI:18420"/>
    </cofactor>
</comment>
<dbReference type="NCBIfam" id="TIGR01484">
    <property type="entry name" value="HAD-SF-IIB"/>
    <property type="match status" value="1"/>
</dbReference>
<comment type="function">
    <text evidence="4">Removes the phosphate from trehalose 6-phosphate to produce free trehalose.</text>
</comment>
<dbReference type="GO" id="GO:0004805">
    <property type="term" value="F:trehalose-phosphatase activity"/>
    <property type="evidence" value="ECO:0007669"/>
    <property type="project" value="UniProtKB-EC"/>
</dbReference>
<dbReference type="InterPro" id="IPR023214">
    <property type="entry name" value="HAD_sf"/>
</dbReference>
<dbReference type="STRING" id="1227498.C492_15831"/>
<dbReference type="InterPro" id="IPR036412">
    <property type="entry name" value="HAD-like_sf"/>
</dbReference>
<comment type="similarity">
    <text evidence="2 4">Belongs to the trehalose phosphatase family.</text>
</comment>
<evidence type="ECO:0000313" key="5">
    <source>
        <dbReference type="EMBL" id="ELY55138.1"/>
    </source>
</evidence>
<evidence type="ECO:0000256" key="1">
    <source>
        <dbReference type="ARBA" id="ARBA00005199"/>
    </source>
</evidence>
<dbReference type="PANTHER" id="PTHR43768:SF3">
    <property type="entry name" value="TREHALOSE 6-PHOSPHATE PHOSPHATASE"/>
    <property type="match status" value="1"/>
</dbReference>
<protein>
    <recommendedName>
        <fullName evidence="4">Trehalose 6-phosphate phosphatase</fullName>
        <ecNumber evidence="4">3.1.3.12</ecNumber>
    </recommendedName>
</protein>
<dbReference type="PATRIC" id="fig|1227498.3.peg.3121"/>
<name>L9X3I1_9EURY</name>
<keyword evidence="4" id="KW-0460">Magnesium</keyword>
<accession>L9X3I1</accession>
<dbReference type="AlphaFoldDB" id="L9X3I1"/>
<gene>
    <name evidence="5" type="ORF">C492_15831</name>
</gene>
<sequence>MQRQRTEPKPVDELRPRVRSRLDDTPEVLLCLDFDGTLAPIVDDPGEAAPTERVEDALDEIAAEPEVTTAIVSGRALADVRERVDGPRIYAGNHGIELERGGSVAVHPIARKRAARIDEVCEALRVALDPVPNARVENKRLTATVHFRSVPEPARPQVERLTRETVARFGGDGLELSDGKAILEIGPAIDWGKGNAVELLVADRDDGTLPVYVGDDVTDESAFRAVEPDGIGIRVGDDAPTAASGRVRSPEGVAELLEWLATDGLERVRAGPNGPP</sequence>
<dbReference type="InterPro" id="IPR003337">
    <property type="entry name" value="Trehalose_PPase"/>
</dbReference>
<evidence type="ECO:0000256" key="2">
    <source>
        <dbReference type="ARBA" id="ARBA00008770"/>
    </source>
</evidence>
<proteinExistence type="inferred from homology"/>
<dbReference type="EC" id="3.1.3.12" evidence="4"/>
<dbReference type="InterPro" id="IPR044651">
    <property type="entry name" value="OTSB-like"/>
</dbReference>
<dbReference type="GO" id="GO:0046872">
    <property type="term" value="F:metal ion binding"/>
    <property type="evidence" value="ECO:0007669"/>
    <property type="project" value="UniProtKB-KW"/>
</dbReference>